<dbReference type="RefSeq" id="WP_034710163.1">
    <property type="nucleotide sequence ID" value="NZ_JPRH01000002.1"/>
</dbReference>
<keyword evidence="1" id="KW-0472">Membrane</keyword>
<keyword evidence="1" id="KW-1133">Transmembrane helix</keyword>
<keyword evidence="3" id="KW-1185">Reference proteome</keyword>
<feature type="transmembrane region" description="Helical" evidence="1">
    <location>
        <begin position="113"/>
        <end position="132"/>
    </location>
</feature>
<feature type="transmembrane region" description="Helical" evidence="1">
    <location>
        <begin position="88"/>
        <end position="107"/>
    </location>
</feature>
<feature type="transmembrane region" description="Helical" evidence="1">
    <location>
        <begin position="267"/>
        <end position="287"/>
    </location>
</feature>
<feature type="transmembrane region" description="Helical" evidence="1">
    <location>
        <begin position="360"/>
        <end position="378"/>
    </location>
</feature>
<feature type="transmembrane region" description="Helical" evidence="1">
    <location>
        <begin position="196"/>
        <end position="213"/>
    </location>
</feature>
<comment type="caution">
    <text evidence="2">The sequence shown here is derived from an EMBL/GenBank/DDBJ whole genome shotgun (WGS) entry which is preliminary data.</text>
</comment>
<gene>
    <name evidence="2" type="ORF">IW15_06995</name>
</gene>
<feature type="transmembrane region" description="Helical" evidence="1">
    <location>
        <begin position="162"/>
        <end position="189"/>
    </location>
</feature>
<evidence type="ECO:0008006" key="4">
    <source>
        <dbReference type="Google" id="ProtNLM"/>
    </source>
</evidence>
<reference evidence="2 3" key="1">
    <citation type="submission" date="2014-07" db="EMBL/GenBank/DDBJ databases">
        <title>Genome of Chryseobacterium soli DSM 19298.</title>
        <authorList>
            <person name="Stropko S.J."/>
            <person name="Pipes S.E."/>
            <person name="Newman J."/>
        </authorList>
    </citation>
    <scope>NUCLEOTIDE SEQUENCE [LARGE SCALE GENOMIC DNA]</scope>
    <source>
        <strain evidence="2 3">DSM 19298</strain>
    </source>
</reference>
<evidence type="ECO:0000313" key="3">
    <source>
        <dbReference type="Proteomes" id="UP000028705"/>
    </source>
</evidence>
<accession>A0A086AA14</accession>
<feature type="transmembrane region" description="Helical" evidence="1">
    <location>
        <begin position="9"/>
        <end position="29"/>
    </location>
</feature>
<dbReference type="OrthoDB" id="1222082at2"/>
<dbReference type="Proteomes" id="UP000028705">
    <property type="component" value="Unassembled WGS sequence"/>
</dbReference>
<evidence type="ECO:0000256" key="1">
    <source>
        <dbReference type="SAM" id="Phobius"/>
    </source>
</evidence>
<protein>
    <recommendedName>
        <fullName evidence="4">Glycosyltransferase RgtA/B/C/D-like domain-containing protein</fullName>
    </recommendedName>
</protein>
<feature type="transmembrane region" description="Helical" evidence="1">
    <location>
        <begin position="299"/>
        <end position="320"/>
    </location>
</feature>
<keyword evidence="1" id="KW-0812">Transmembrane</keyword>
<dbReference type="STRING" id="445961.IW15_06995"/>
<feature type="transmembrane region" description="Helical" evidence="1">
    <location>
        <begin position="139"/>
        <end position="156"/>
    </location>
</feature>
<feature type="transmembrane region" description="Helical" evidence="1">
    <location>
        <begin position="332"/>
        <end position="351"/>
    </location>
</feature>
<feature type="transmembrane region" description="Helical" evidence="1">
    <location>
        <begin position="41"/>
        <end position="60"/>
    </location>
</feature>
<dbReference type="EMBL" id="JPRH01000002">
    <property type="protein sequence ID" value="KFF13528.1"/>
    <property type="molecule type" value="Genomic_DNA"/>
</dbReference>
<sequence length="479" mass="55113">MKKIINNNYVVFLNILIIVYSLYICLSVFKEKAVLTDDLAGFYVLPSVSGSYFSFIYSFLDSQIMAARPVSGVVTGTLAFLSKNNESVYFMGLLFFPLSLMVLYWVAKKMVSKELAGLFTLLYLCSSIGTSIQFSTIMLNSNLATIFFALSIYYAYVRKNTFISSLFFIASVFSYEIFLPLILLNLFLIKENKKRIVFVVLTVGIIVIFRKVIQPNVFANSYQRDEIGKVFELKRMVFVAMCTAKLFFRDFFEGIYKAFLNLRKMNVFEIILSLLITSAVYKIFCNYDFTSKMKDYKKLAIISFISILAGLSIYLFSSYIPTLFGFENRNLGAIRLFYTLFIISGVIYLSVKLKLHSRMISALLAGIAFFFIITNISVKNSWMYASKFNNELFGKLNTALKEHHIETGEICVDYDVFNEIKNNPNLTFREPLFYKDWESPMLCKINGIDPLKIHVHNVETKEGCTVIFQYKNGKMTRTK</sequence>
<dbReference type="eggNOG" id="ENOG50311J2">
    <property type="taxonomic scope" value="Bacteria"/>
</dbReference>
<organism evidence="2 3">
    <name type="scientific">Chryseobacterium soli</name>
    <dbReference type="NCBI Taxonomy" id="445961"/>
    <lineage>
        <taxon>Bacteria</taxon>
        <taxon>Pseudomonadati</taxon>
        <taxon>Bacteroidota</taxon>
        <taxon>Flavobacteriia</taxon>
        <taxon>Flavobacteriales</taxon>
        <taxon>Weeksellaceae</taxon>
        <taxon>Chryseobacterium group</taxon>
        <taxon>Chryseobacterium</taxon>
    </lineage>
</organism>
<proteinExistence type="predicted"/>
<name>A0A086AA14_9FLAO</name>
<evidence type="ECO:0000313" key="2">
    <source>
        <dbReference type="EMBL" id="KFF13528.1"/>
    </source>
</evidence>
<dbReference type="AlphaFoldDB" id="A0A086AA14"/>